<evidence type="ECO:0000256" key="3">
    <source>
        <dbReference type="ARBA" id="ARBA00022617"/>
    </source>
</evidence>
<feature type="compositionally biased region" description="Low complexity" evidence="10">
    <location>
        <begin position="120"/>
        <end position="132"/>
    </location>
</feature>
<dbReference type="EMBL" id="JARGEQ010000008">
    <property type="protein sequence ID" value="MDF1585123.1"/>
    <property type="molecule type" value="Genomic_DNA"/>
</dbReference>
<evidence type="ECO:0000313" key="14">
    <source>
        <dbReference type="EMBL" id="MDF1585123.1"/>
    </source>
</evidence>
<evidence type="ECO:0000256" key="8">
    <source>
        <dbReference type="ARBA" id="ARBA00023136"/>
    </source>
</evidence>
<dbReference type="InterPro" id="IPR009056">
    <property type="entry name" value="Cyt_c-like_dom"/>
</dbReference>
<dbReference type="InterPro" id="IPR002326">
    <property type="entry name" value="Cyt_c1"/>
</dbReference>
<dbReference type="Proteomes" id="UP001301140">
    <property type="component" value="Unassembled WGS sequence"/>
</dbReference>
<evidence type="ECO:0000256" key="5">
    <source>
        <dbReference type="ARBA" id="ARBA00022723"/>
    </source>
</evidence>
<dbReference type="GO" id="GO:0009055">
    <property type="term" value="F:electron transfer activity"/>
    <property type="evidence" value="ECO:0007669"/>
    <property type="project" value="InterPro"/>
</dbReference>
<dbReference type="AlphaFoldDB" id="A0AAP3UXE0"/>
<dbReference type="RefSeq" id="WP_327787533.1">
    <property type="nucleotide sequence ID" value="NZ_JARGEQ010000008.1"/>
</dbReference>
<proteinExistence type="predicted"/>
<evidence type="ECO:0000256" key="1">
    <source>
        <dbReference type="ARBA" id="ARBA00004370"/>
    </source>
</evidence>
<feature type="signal peptide" evidence="12">
    <location>
        <begin position="1"/>
        <end position="24"/>
    </location>
</feature>
<comment type="caution">
    <text evidence="14">The sequence shown here is derived from an EMBL/GenBank/DDBJ whole genome shotgun (WGS) entry which is preliminary data.</text>
</comment>
<reference evidence="14 15" key="1">
    <citation type="submission" date="2023-03" db="EMBL/GenBank/DDBJ databases">
        <title>YIM 152171 draft genome.</title>
        <authorList>
            <person name="Yang Z."/>
        </authorList>
    </citation>
    <scope>NUCLEOTIDE SEQUENCE [LARGE SCALE GENOMIC DNA]</scope>
    <source>
        <strain evidence="14 15">YIM 152171</strain>
    </source>
</reference>
<protein>
    <recommendedName>
        <fullName evidence="2">Cytochrome c1</fullName>
    </recommendedName>
</protein>
<feature type="binding site" description="covalent" evidence="9">
    <location>
        <position position="184"/>
    </location>
    <ligand>
        <name>heme c</name>
        <dbReference type="ChEBI" id="CHEBI:61717"/>
    </ligand>
</feature>
<keyword evidence="12" id="KW-0732">Signal</keyword>
<name>A0AAP3UXE0_9PROT</name>
<feature type="region of interest" description="Disordered" evidence="10">
    <location>
        <begin position="98"/>
        <end position="132"/>
    </location>
</feature>
<keyword evidence="8 11" id="KW-0472">Membrane</keyword>
<evidence type="ECO:0000256" key="4">
    <source>
        <dbReference type="ARBA" id="ARBA00022692"/>
    </source>
</evidence>
<evidence type="ECO:0000256" key="11">
    <source>
        <dbReference type="SAM" id="Phobius"/>
    </source>
</evidence>
<feature type="binding site" description="covalent" evidence="9">
    <location>
        <position position="65"/>
    </location>
    <ligand>
        <name>heme c</name>
        <dbReference type="ChEBI" id="CHEBI:61717"/>
    </ligand>
</feature>
<dbReference type="GO" id="GO:0046872">
    <property type="term" value="F:metal ion binding"/>
    <property type="evidence" value="ECO:0007669"/>
    <property type="project" value="UniProtKB-KW"/>
</dbReference>
<evidence type="ECO:0000256" key="12">
    <source>
        <dbReference type="SAM" id="SignalP"/>
    </source>
</evidence>
<dbReference type="PRINTS" id="PR00603">
    <property type="entry name" value="CYTOCHROMEC1"/>
</dbReference>
<dbReference type="SUPFAM" id="SSF46626">
    <property type="entry name" value="Cytochrome c"/>
    <property type="match status" value="1"/>
</dbReference>
<dbReference type="Gene3D" id="1.20.5.100">
    <property type="entry name" value="Cytochrome c1, transmembrane anchor, C-terminal"/>
    <property type="match status" value="1"/>
</dbReference>
<dbReference type="PANTHER" id="PTHR10266">
    <property type="entry name" value="CYTOCHROME C1"/>
    <property type="match status" value="1"/>
</dbReference>
<evidence type="ECO:0000313" key="15">
    <source>
        <dbReference type="Proteomes" id="UP001301140"/>
    </source>
</evidence>
<sequence length="255" mass="27592">MRKITHRLAALALLLGAAAGPAMAAGDAPAPIDKSWPHEGMFGTYDRAALQRGFQVYQSVCQGCHGLDYIAFRNLEALGYDAEEVKAIAAQYTVVDGPDDQGEMFERPGRPSDRKPAPYPNDAAAAAANGGKAPPDLSLITKARVSGEDYVYSLLVGYEEAPAGFEVSEGGYYNKYFPGHVIAMPPPLYPEGVTYDDGTTASVEQMAADVTQFLAWAAEPKLEARKQTGLKVMLFLIVAAGLLYAYKRRIWSRIH</sequence>
<evidence type="ECO:0000256" key="6">
    <source>
        <dbReference type="ARBA" id="ARBA00022989"/>
    </source>
</evidence>
<evidence type="ECO:0000259" key="13">
    <source>
        <dbReference type="PROSITE" id="PS51007"/>
    </source>
</evidence>
<dbReference type="PANTHER" id="PTHR10266:SF3">
    <property type="entry name" value="CYTOCHROME C1, HEME PROTEIN, MITOCHONDRIAL"/>
    <property type="match status" value="1"/>
</dbReference>
<dbReference type="Gene3D" id="1.10.760.10">
    <property type="entry name" value="Cytochrome c-like domain"/>
    <property type="match status" value="1"/>
</dbReference>
<keyword evidence="15" id="KW-1185">Reference proteome</keyword>
<keyword evidence="4 11" id="KW-0812">Transmembrane</keyword>
<comment type="subcellular location">
    <subcellularLocation>
        <location evidence="1">Membrane</location>
    </subcellularLocation>
</comment>
<gene>
    <name evidence="14" type="ORF">PZ740_01835</name>
</gene>
<feature type="chain" id="PRO_5042944353" description="Cytochrome c1" evidence="12">
    <location>
        <begin position="25"/>
        <end position="255"/>
    </location>
</feature>
<dbReference type="Pfam" id="PF02167">
    <property type="entry name" value="Cytochrom_C1"/>
    <property type="match status" value="1"/>
</dbReference>
<organism evidence="14 15">
    <name type="scientific">Marinimicrococcus flavescens</name>
    <dbReference type="NCBI Taxonomy" id="3031815"/>
    <lineage>
        <taxon>Bacteria</taxon>
        <taxon>Pseudomonadati</taxon>
        <taxon>Pseudomonadota</taxon>
        <taxon>Alphaproteobacteria</taxon>
        <taxon>Geminicoccales</taxon>
        <taxon>Geminicoccaceae</taxon>
        <taxon>Marinimicrococcus</taxon>
    </lineage>
</organism>
<keyword evidence="5 9" id="KW-0479">Metal-binding</keyword>
<evidence type="ECO:0000256" key="2">
    <source>
        <dbReference type="ARBA" id="ARBA00016165"/>
    </source>
</evidence>
<comment type="cofactor">
    <cofactor evidence="9">
        <name>heme c</name>
        <dbReference type="ChEBI" id="CHEBI:61717"/>
    </cofactor>
    <text evidence="9">Binds 1 heme c group covalently per subunit.</text>
</comment>
<dbReference type="FunFam" id="1.10.760.10:FF:000011">
    <property type="entry name" value="Cytochrome c1, putative"/>
    <property type="match status" value="1"/>
</dbReference>
<keyword evidence="3 9" id="KW-0349">Heme</keyword>
<feature type="domain" description="Cytochrome c" evidence="13">
    <location>
        <begin position="48"/>
        <end position="218"/>
    </location>
</feature>
<keyword evidence="6 11" id="KW-1133">Transmembrane helix</keyword>
<feature type="transmembrane region" description="Helical" evidence="11">
    <location>
        <begin position="228"/>
        <end position="246"/>
    </location>
</feature>
<dbReference type="PROSITE" id="PS51007">
    <property type="entry name" value="CYTC"/>
    <property type="match status" value="1"/>
</dbReference>
<accession>A0AAP3UXE0</accession>
<dbReference type="GO" id="GO:0020037">
    <property type="term" value="F:heme binding"/>
    <property type="evidence" value="ECO:0007669"/>
    <property type="project" value="InterPro"/>
</dbReference>
<dbReference type="InterPro" id="IPR036909">
    <property type="entry name" value="Cyt_c-like_dom_sf"/>
</dbReference>
<dbReference type="GO" id="GO:0016020">
    <property type="term" value="C:membrane"/>
    <property type="evidence" value="ECO:0007669"/>
    <property type="project" value="UniProtKB-SubCell"/>
</dbReference>
<feature type="binding site" description="covalent" evidence="9">
    <location>
        <position position="64"/>
    </location>
    <ligand>
        <name>heme c</name>
        <dbReference type="ChEBI" id="CHEBI:61717"/>
    </ligand>
</feature>
<evidence type="ECO:0000256" key="10">
    <source>
        <dbReference type="SAM" id="MobiDB-lite"/>
    </source>
</evidence>
<feature type="binding site" description="covalent" evidence="9">
    <location>
        <position position="61"/>
    </location>
    <ligand>
        <name>heme c</name>
        <dbReference type="ChEBI" id="CHEBI:61717"/>
    </ligand>
</feature>
<feature type="compositionally biased region" description="Basic and acidic residues" evidence="10">
    <location>
        <begin position="104"/>
        <end position="116"/>
    </location>
</feature>
<evidence type="ECO:0000256" key="9">
    <source>
        <dbReference type="PIRSR" id="PIRSR602326-1"/>
    </source>
</evidence>
<keyword evidence="7 9" id="KW-0408">Iron</keyword>
<evidence type="ECO:0000256" key="7">
    <source>
        <dbReference type="ARBA" id="ARBA00023004"/>
    </source>
</evidence>